<feature type="compositionally biased region" description="Polar residues" evidence="1">
    <location>
        <begin position="123"/>
        <end position="135"/>
    </location>
</feature>
<name>A0A0L7KVN2_OPEBR</name>
<dbReference type="AlphaFoldDB" id="A0A0L7KVN2"/>
<keyword evidence="3" id="KW-1185">Reference proteome</keyword>
<organism evidence="2 3">
    <name type="scientific">Operophtera brumata</name>
    <name type="common">Winter moth</name>
    <name type="synonym">Phalaena brumata</name>
    <dbReference type="NCBI Taxonomy" id="104452"/>
    <lineage>
        <taxon>Eukaryota</taxon>
        <taxon>Metazoa</taxon>
        <taxon>Ecdysozoa</taxon>
        <taxon>Arthropoda</taxon>
        <taxon>Hexapoda</taxon>
        <taxon>Insecta</taxon>
        <taxon>Pterygota</taxon>
        <taxon>Neoptera</taxon>
        <taxon>Endopterygota</taxon>
        <taxon>Lepidoptera</taxon>
        <taxon>Glossata</taxon>
        <taxon>Ditrysia</taxon>
        <taxon>Geometroidea</taxon>
        <taxon>Geometridae</taxon>
        <taxon>Larentiinae</taxon>
        <taxon>Operophtera</taxon>
    </lineage>
</organism>
<reference evidence="2 3" key="1">
    <citation type="journal article" date="2015" name="Genome Biol. Evol.">
        <title>The genome of winter moth (Operophtera brumata) provides a genomic perspective on sexual dimorphism and phenology.</title>
        <authorList>
            <person name="Derks M.F."/>
            <person name="Smit S."/>
            <person name="Salis L."/>
            <person name="Schijlen E."/>
            <person name="Bossers A."/>
            <person name="Mateman C."/>
            <person name="Pijl A.S."/>
            <person name="de Ridder D."/>
            <person name="Groenen M.A."/>
            <person name="Visser M.E."/>
            <person name="Megens H.J."/>
        </authorList>
    </citation>
    <scope>NUCLEOTIDE SEQUENCE [LARGE SCALE GENOMIC DNA]</scope>
    <source>
        <strain evidence="2">WM2013NL</strain>
        <tissue evidence="2">Head and thorax</tissue>
    </source>
</reference>
<comment type="caution">
    <text evidence="2">The sequence shown here is derived from an EMBL/GenBank/DDBJ whole genome shotgun (WGS) entry which is preliminary data.</text>
</comment>
<gene>
    <name evidence="2" type="ORF">OBRU01_20300</name>
</gene>
<protein>
    <submittedName>
        <fullName evidence="2">Pol polyprotein</fullName>
    </submittedName>
</protein>
<evidence type="ECO:0000313" key="2">
    <source>
        <dbReference type="EMBL" id="KOB67094.1"/>
    </source>
</evidence>
<dbReference type="STRING" id="104452.A0A0L7KVN2"/>
<feature type="region of interest" description="Disordered" evidence="1">
    <location>
        <begin position="115"/>
        <end position="178"/>
    </location>
</feature>
<feature type="compositionally biased region" description="Polar residues" evidence="1">
    <location>
        <begin position="142"/>
        <end position="156"/>
    </location>
</feature>
<sequence>MVYGKAIRLPSDFFDSSSDSSTYDPETLVEKIRKTIRNYKPVQKTQQGSRAIFVHPVLRKSDFVFLRNDAVRKSFQPTYNGPYRVIKKGDKVYVIKVNDRQATISVDRLKPAYLFNGDDDSVPQRSTSSTVPQDQGTDERINPSNTIVPQRGSSNHVPRDYGTVGTDTDEPKRTKSGRIVKKPTRFVHFE</sequence>
<dbReference type="PANTHER" id="PTHR38681">
    <property type="entry name" value="RETROVIRUS-RELATED POL POLYPROTEIN FROM TRANSPOSON 412-LIKE PROTEIN-RELATED"/>
    <property type="match status" value="1"/>
</dbReference>
<dbReference type="Proteomes" id="UP000037510">
    <property type="component" value="Unassembled WGS sequence"/>
</dbReference>
<evidence type="ECO:0000313" key="3">
    <source>
        <dbReference type="Proteomes" id="UP000037510"/>
    </source>
</evidence>
<dbReference type="EMBL" id="JTDY01005348">
    <property type="protein sequence ID" value="KOB67094.1"/>
    <property type="molecule type" value="Genomic_DNA"/>
</dbReference>
<dbReference type="PANTHER" id="PTHR38681:SF1">
    <property type="entry name" value="RETROVIRUS-RELATED POL POLYPROTEIN FROM TRANSPOSON 412-LIKE PROTEIN"/>
    <property type="match status" value="1"/>
</dbReference>
<accession>A0A0L7KVN2</accession>
<evidence type="ECO:0000256" key="1">
    <source>
        <dbReference type="SAM" id="MobiDB-lite"/>
    </source>
</evidence>
<proteinExistence type="predicted"/>